<dbReference type="Pfam" id="PF02801">
    <property type="entry name" value="Ketoacyl-synt_C"/>
    <property type="match status" value="1"/>
</dbReference>
<evidence type="ECO:0000313" key="4">
    <source>
        <dbReference type="EMBL" id="GAH34950.1"/>
    </source>
</evidence>
<keyword evidence="2" id="KW-0597">Phosphoprotein</keyword>
<dbReference type="SMART" id="SM00825">
    <property type="entry name" value="PKS_KS"/>
    <property type="match status" value="1"/>
</dbReference>
<gene>
    <name evidence="4" type="ORF">S03H2_24073</name>
</gene>
<feature type="non-terminal residue" evidence="4">
    <location>
        <position position="1"/>
    </location>
</feature>
<feature type="non-terminal residue" evidence="4">
    <location>
        <position position="208"/>
    </location>
</feature>
<proteinExistence type="predicted"/>
<accession>X1FR09</accession>
<organism evidence="4">
    <name type="scientific">marine sediment metagenome</name>
    <dbReference type="NCBI Taxonomy" id="412755"/>
    <lineage>
        <taxon>unclassified sequences</taxon>
        <taxon>metagenomes</taxon>
        <taxon>ecological metagenomes</taxon>
    </lineage>
</organism>
<name>X1FR09_9ZZZZ</name>
<protein>
    <recommendedName>
        <fullName evidence="3">Ketosynthase family 3 (KS3) domain-containing protein</fullName>
    </recommendedName>
</protein>
<evidence type="ECO:0000256" key="2">
    <source>
        <dbReference type="ARBA" id="ARBA00022553"/>
    </source>
</evidence>
<dbReference type="EMBL" id="BARU01013274">
    <property type="protein sequence ID" value="GAH34950.1"/>
    <property type="molecule type" value="Genomic_DNA"/>
</dbReference>
<comment type="caution">
    <text evidence="4">The sequence shown here is derived from an EMBL/GenBank/DDBJ whole genome shotgun (WGS) entry which is preliminary data.</text>
</comment>
<dbReference type="Pfam" id="PF22621">
    <property type="entry name" value="CurL-like_PKS_C"/>
    <property type="match status" value="1"/>
</dbReference>
<dbReference type="PANTHER" id="PTHR43775">
    <property type="entry name" value="FATTY ACID SYNTHASE"/>
    <property type="match status" value="1"/>
</dbReference>
<reference evidence="4" key="1">
    <citation type="journal article" date="2014" name="Front. Microbiol.">
        <title>High frequency of phylogenetically diverse reductive dehalogenase-homologous genes in deep subseafloor sedimentary metagenomes.</title>
        <authorList>
            <person name="Kawai M."/>
            <person name="Futagami T."/>
            <person name="Toyoda A."/>
            <person name="Takaki Y."/>
            <person name="Nishi S."/>
            <person name="Hori S."/>
            <person name="Arai W."/>
            <person name="Tsubouchi T."/>
            <person name="Morono Y."/>
            <person name="Uchiyama I."/>
            <person name="Ito T."/>
            <person name="Fujiyama A."/>
            <person name="Inagaki F."/>
            <person name="Takami H."/>
        </authorList>
    </citation>
    <scope>NUCLEOTIDE SEQUENCE</scope>
    <source>
        <strain evidence="4">Expedition CK06-06</strain>
    </source>
</reference>
<keyword evidence="1" id="KW-0596">Phosphopantetheine</keyword>
<sequence length="208" mass="21971">NESRRPDDHCWIGSVKTNIGHLESAAGIASLIKTALALHHRAIPPNLHFRSINPQIALDGTPFRIPRQVTPWHSEHGPRLAGVSSFGFGGTNAHLILSEAPRPAAVEAETVAPATRVVTLSARTPEALQALAASYAAYLDAHPEARVRDVAFTANTGRTHFTRRAAIVASSLDSLRAQLDAVGSGEPAETPPAVTFHFCADDGASADA</sequence>
<feature type="domain" description="Ketosynthase family 3 (KS3)" evidence="3">
    <location>
        <begin position="1"/>
        <end position="99"/>
    </location>
</feature>
<evidence type="ECO:0000256" key="1">
    <source>
        <dbReference type="ARBA" id="ARBA00022450"/>
    </source>
</evidence>
<evidence type="ECO:0000259" key="3">
    <source>
        <dbReference type="PROSITE" id="PS52004"/>
    </source>
</evidence>
<dbReference type="InterPro" id="IPR014031">
    <property type="entry name" value="Ketoacyl_synth_C"/>
</dbReference>
<dbReference type="SUPFAM" id="SSF53901">
    <property type="entry name" value="Thiolase-like"/>
    <property type="match status" value="1"/>
</dbReference>
<dbReference type="AlphaFoldDB" id="X1FR09"/>
<dbReference type="InterPro" id="IPR016039">
    <property type="entry name" value="Thiolase-like"/>
</dbReference>
<dbReference type="GO" id="GO:0004312">
    <property type="term" value="F:fatty acid synthase activity"/>
    <property type="evidence" value="ECO:0007669"/>
    <property type="project" value="TreeGrafter"/>
</dbReference>
<dbReference type="InterPro" id="IPR050091">
    <property type="entry name" value="PKS_NRPS_Biosynth_Enz"/>
</dbReference>
<dbReference type="CDD" id="cd00833">
    <property type="entry name" value="PKS"/>
    <property type="match status" value="1"/>
</dbReference>
<dbReference type="GO" id="GO:0006633">
    <property type="term" value="P:fatty acid biosynthetic process"/>
    <property type="evidence" value="ECO:0007669"/>
    <property type="project" value="TreeGrafter"/>
</dbReference>
<dbReference type="InterPro" id="IPR020841">
    <property type="entry name" value="PKS_Beta-ketoAc_synthase_dom"/>
</dbReference>
<dbReference type="Gene3D" id="3.40.47.10">
    <property type="match status" value="1"/>
</dbReference>
<dbReference type="Gene3D" id="3.30.70.3290">
    <property type="match status" value="1"/>
</dbReference>
<dbReference type="PROSITE" id="PS52004">
    <property type="entry name" value="KS3_2"/>
    <property type="match status" value="1"/>
</dbReference>
<dbReference type="PANTHER" id="PTHR43775:SF37">
    <property type="entry name" value="SI:DKEY-61P9.11"/>
    <property type="match status" value="1"/>
</dbReference>